<reference evidence="2" key="1">
    <citation type="submission" date="2021-06" db="EMBL/GenBank/DDBJ databases">
        <authorList>
            <person name="Kallberg Y."/>
            <person name="Tangrot J."/>
            <person name="Rosling A."/>
        </authorList>
    </citation>
    <scope>NUCLEOTIDE SEQUENCE</scope>
    <source>
        <strain evidence="2">IN212</strain>
    </source>
</reference>
<proteinExistence type="predicted"/>
<feature type="coiled-coil region" evidence="1">
    <location>
        <begin position="187"/>
        <end position="221"/>
    </location>
</feature>
<feature type="coiled-coil region" evidence="1">
    <location>
        <begin position="48"/>
        <end position="102"/>
    </location>
</feature>
<feature type="non-terminal residue" evidence="2">
    <location>
        <position position="1"/>
    </location>
</feature>
<comment type="caution">
    <text evidence="2">The sequence shown here is derived from an EMBL/GenBank/DDBJ whole genome shotgun (WGS) entry which is preliminary data.</text>
</comment>
<protein>
    <submittedName>
        <fullName evidence="2">40_t:CDS:1</fullName>
    </submittedName>
</protein>
<gene>
    <name evidence="2" type="ORF">RFULGI_LOCUS15308</name>
</gene>
<evidence type="ECO:0000313" key="2">
    <source>
        <dbReference type="EMBL" id="CAG8774327.1"/>
    </source>
</evidence>
<feature type="non-terminal residue" evidence="2">
    <location>
        <position position="393"/>
    </location>
</feature>
<evidence type="ECO:0000256" key="1">
    <source>
        <dbReference type="SAM" id="Coils"/>
    </source>
</evidence>
<keyword evidence="3" id="KW-1185">Reference proteome</keyword>
<dbReference type="EMBL" id="CAJVPZ010048554">
    <property type="protein sequence ID" value="CAG8774327.1"/>
    <property type="molecule type" value="Genomic_DNA"/>
</dbReference>
<dbReference type="Proteomes" id="UP000789396">
    <property type="component" value="Unassembled WGS sequence"/>
</dbReference>
<organism evidence="2 3">
    <name type="scientific">Racocetra fulgida</name>
    <dbReference type="NCBI Taxonomy" id="60492"/>
    <lineage>
        <taxon>Eukaryota</taxon>
        <taxon>Fungi</taxon>
        <taxon>Fungi incertae sedis</taxon>
        <taxon>Mucoromycota</taxon>
        <taxon>Glomeromycotina</taxon>
        <taxon>Glomeromycetes</taxon>
        <taxon>Diversisporales</taxon>
        <taxon>Gigasporaceae</taxon>
        <taxon>Racocetra</taxon>
    </lineage>
</organism>
<evidence type="ECO:0000313" key="3">
    <source>
        <dbReference type="Proteomes" id="UP000789396"/>
    </source>
</evidence>
<sequence length="393" mass="45837">LEKLNLGIVKWMKNQRNKARKAIITQTCTLTFSIIKVVIQPGNVLNAVGDAEETLKSMQKALSDLLLNWNDTAINELIANKKAELENGINMVKEASDNFQNKVNEDSIHAITDDMEKSIQDIDDQAKESRAMKRISDSIKKLGEQLTSLGEDIDGVQEYIDSLYVYIDYVDAQVDAEVDEKKKSEKLAKIKKTLDADNKKQQRLEKMIKKLELETKSQNDELKLLLFEHLVYTRYCMTIFMDKYCRAYKYWSLSESKLKLSVKEFHEININAMFRDLDEFFNSDQIALYIGHSDKFEDKDKTGKTYTFKLESSERGFESKERGFEYRVYNDYSHKFDIDQKYIDLDNIYYDERDKDYHFTPTPFSTWTIGLCKNDKGEYPNLSGLISINVHLM</sequence>
<name>A0A9N9NZ47_9GLOM</name>
<dbReference type="OrthoDB" id="10502892at2759"/>
<dbReference type="AlphaFoldDB" id="A0A9N9NZ47"/>
<keyword evidence="1" id="KW-0175">Coiled coil</keyword>
<accession>A0A9N9NZ47</accession>